<keyword evidence="3" id="KW-1185">Reference proteome</keyword>
<comment type="caution">
    <text evidence="2">The sequence shown here is derived from an EMBL/GenBank/DDBJ whole genome shotgun (WGS) entry which is preliminary data.</text>
</comment>
<accession>A0A507EPU1</accession>
<dbReference type="Proteomes" id="UP000320333">
    <property type="component" value="Unassembled WGS sequence"/>
</dbReference>
<dbReference type="EMBL" id="QEAP01000492">
    <property type="protein sequence ID" value="TPX65367.1"/>
    <property type="molecule type" value="Genomic_DNA"/>
</dbReference>
<dbReference type="OrthoDB" id="3356102at2759"/>
<reference evidence="2 3" key="1">
    <citation type="journal article" date="2019" name="Sci. Rep.">
        <title>Comparative genomics of chytrid fungi reveal insights into the obligate biotrophic and pathogenic lifestyle of Synchytrium endobioticum.</title>
        <authorList>
            <person name="van de Vossenberg B.T.L.H."/>
            <person name="Warris S."/>
            <person name="Nguyen H.D.T."/>
            <person name="van Gent-Pelzer M.P.E."/>
            <person name="Joly D.L."/>
            <person name="van de Geest H.C."/>
            <person name="Bonants P.J.M."/>
            <person name="Smith D.S."/>
            <person name="Levesque C.A."/>
            <person name="van der Lee T.A.J."/>
        </authorList>
    </citation>
    <scope>NUCLEOTIDE SEQUENCE [LARGE SCALE GENOMIC DNA]</scope>
    <source>
        <strain evidence="2 3">CBS 675.73</strain>
    </source>
</reference>
<protein>
    <submittedName>
        <fullName evidence="2">Uncharacterized protein</fullName>
    </submittedName>
</protein>
<name>A0A507EPU1_9FUNG</name>
<sequence length="375" mass="38688">MLAHFAIGCAIARSVAALGCAVADKSAQVFVFGAPYGDANLGASSSEWGSGTGLAPLNNLPLRPAFDTANPFCAYAPYLDYFVFLNVDSSAGLSALHIFDVTAKAWTVVPLTGADLPSGDDLVATVDHDTNVIYAYSKGQIYRIGDAGDINLSKLASTPRLTMNWLSQFAVTPQPFDGANYKAVFGQGTNHLHFFNAPGLAAGEAWIFVVHYAWWQPTAQSYGSFPQLPGQSVYIPVATGGAPPVFAYIPDNGQATLFVDTKANATTTQAGFGQSGPTFRYAATAEQLIQYDGTTGNLNVMQLASGAVTKGTGLASLPKVSGSAPVATSTVSGVARTVSTQAGSSSSVAAASSKSGASKAAFVGMSAMLFGLFLL</sequence>
<gene>
    <name evidence="2" type="ORF">CcCBS67573_g08138</name>
</gene>
<keyword evidence="1" id="KW-0732">Signal</keyword>
<proteinExistence type="predicted"/>
<evidence type="ECO:0000313" key="2">
    <source>
        <dbReference type="EMBL" id="TPX65367.1"/>
    </source>
</evidence>
<evidence type="ECO:0000256" key="1">
    <source>
        <dbReference type="SAM" id="SignalP"/>
    </source>
</evidence>
<dbReference type="AlphaFoldDB" id="A0A507EPU1"/>
<evidence type="ECO:0000313" key="3">
    <source>
        <dbReference type="Proteomes" id="UP000320333"/>
    </source>
</evidence>
<feature type="signal peptide" evidence="1">
    <location>
        <begin position="1"/>
        <end position="17"/>
    </location>
</feature>
<feature type="chain" id="PRO_5021240980" evidence="1">
    <location>
        <begin position="18"/>
        <end position="375"/>
    </location>
</feature>
<organism evidence="2 3">
    <name type="scientific">Chytriomyces confervae</name>
    <dbReference type="NCBI Taxonomy" id="246404"/>
    <lineage>
        <taxon>Eukaryota</taxon>
        <taxon>Fungi</taxon>
        <taxon>Fungi incertae sedis</taxon>
        <taxon>Chytridiomycota</taxon>
        <taxon>Chytridiomycota incertae sedis</taxon>
        <taxon>Chytridiomycetes</taxon>
        <taxon>Chytridiales</taxon>
        <taxon>Chytriomycetaceae</taxon>
        <taxon>Chytriomyces</taxon>
    </lineage>
</organism>